<organism evidence="3 4">
    <name type="scientific">Diplodia seriata</name>
    <dbReference type="NCBI Taxonomy" id="420778"/>
    <lineage>
        <taxon>Eukaryota</taxon>
        <taxon>Fungi</taxon>
        <taxon>Dikarya</taxon>
        <taxon>Ascomycota</taxon>
        <taxon>Pezizomycotina</taxon>
        <taxon>Dothideomycetes</taxon>
        <taxon>Dothideomycetes incertae sedis</taxon>
        <taxon>Botryosphaeriales</taxon>
        <taxon>Botryosphaeriaceae</taxon>
        <taxon>Diplodia</taxon>
    </lineage>
</organism>
<keyword evidence="2" id="KW-0812">Transmembrane</keyword>
<dbReference type="RefSeq" id="XP_066631797.1">
    <property type="nucleotide sequence ID" value="XM_066777702.1"/>
</dbReference>
<proteinExistence type="predicted"/>
<evidence type="ECO:0000313" key="4">
    <source>
        <dbReference type="Proteomes" id="UP001430584"/>
    </source>
</evidence>
<name>A0ABR3CDQ8_9PEZI</name>
<reference evidence="3 4" key="1">
    <citation type="submission" date="2024-02" db="EMBL/GenBank/DDBJ databases">
        <title>De novo assembly and annotation of 12 fungi associated with fruit tree decline syndrome in Ontario, Canada.</title>
        <authorList>
            <person name="Sulman M."/>
            <person name="Ellouze W."/>
            <person name="Ilyukhin E."/>
        </authorList>
    </citation>
    <scope>NUCLEOTIDE SEQUENCE [LARGE SCALE GENOMIC DNA]</scope>
    <source>
        <strain evidence="3 4">FDS-637</strain>
    </source>
</reference>
<protein>
    <recommendedName>
        <fullName evidence="5">Integral membrane protein</fullName>
    </recommendedName>
</protein>
<evidence type="ECO:0008006" key="5">
    <source>
        <dbReference type="Google" id="ProtNLM"/>
    </source>
</evidence>
<keyword evidence="4" id="KW-1185">Reference proteome</keyword>
<feature type="region of interest" description="Disordered" evidence="1">
    <location>
        <begin position="191"/>
        <end position="210"/>
    </location>
</feature>
<feature type="transmembrane region" description="Helical" evidence="2">
    <location>
        <begin position="12"/>
        <end position="31"/>
    </location>
</feature>
<feature type="region of interest" description="Disordered" evidence="1">
    <location>
        <begin position="352"/>
        <end position="405"/>
    </location>
</feature>
<comment type="caution">
    <text evidence="3">The sequence shown here is derived from an EMBL/GenBank/DDBJ whole genome shotgun (WGS) entry which is preliminary data.</text>
</comment>
<sequence>MGLPLKEESWIWYSLVIFVAAARFASRILLFRGDLRKLQIDDYIIALALCSYTTLIVTINIVAFTESNLLPPGFDMDSLTPPDVAERRFGSKLVLVVEQCQCVTIWAVKYYSFTNPFGGLWTYWYTRESSTSLLVANLPYTWTLLRRLFNLRSFDGRSSGTGTATENGSRFNYHSNRTARGRHASIQPNMLNGEPVSSPPSALTTPNGKLLRRSDSHTVTTRGSVDYANRRHSGAPTMGAASTLDSSRSSAARSENLLLKTYPHNHEVYGRADQEALCVEPWDFGIDLGGSVAEEAEEEEGSYRDYRKDREKLFKDAYMDIDPARLGLDSAHREAADLREFERAMLRGDAWDEEAAIGGDGAAPEVHAPAHPLPESPSTSRPGSSHRSTTTTKPPSSPTQSLVKE</sequence>
<keyword evidence="2" id="KW-0472">Membrane</keyword>
<gene>
    <name evidence="3" type="ORF">SLS55_006271</name>
</gene>
<dbReference type="EMBL" id="JAJVCZ030000006">
    <property type="protein sequence ID" value="KAL0258768.1"/>
    <property type="molecule type" value="Genomic_DNA"/>
</dbReference>
<feature type="transmembrane region" description="Helical" evidence="2">
    <location>
        <begin position="43"/>
        <end position="64"/>
    </location>
</feature>
<dbReference type="GeneID" id="92010356"/>
<feature type="region of interest" description="Disordered" evidence="1">
    <location>
        <begin position="228"/>
        <end position="247"/>
    </location>
</feature>
<keyword evidence="2" id="KW-1133">Transmembrane helix</keyword>
<dbReference type="Proteomes" id="UP001430584">
    <property type="component" value="Unassembled WGS sequence"/>
</dbReference>
<evidence type="ECO:0000256" key="2">
    <source>
        <dbReference type="SAM" id="Phobius"/>
    </source>
</evidence>
<evidence type="ECO:0000256" key="1">
    <source>
        <dbReference type="SAM" id="MobiDB-lite"/>
    </source>
</evidence>
<evidence type="ECO:0000313" key="3">
    <source>
        <dbReference type="EMBL" id="KAL0258768.1"/>
    </source>
</evidence>
<accession>A0ABR3CDQ8</accession>
<feature type="compositionally biased region" description="Low complexity" evidence="1">
    <location>
        <begin position="385"/>
        <end position="405"/>
    </location>
</feature>